<evidence type="ECO:0000313" key="3">
    <source>
        <dbReference type="Proteomes" id="UP000537141"/>
    </source>
</evidence>
<keyword evidence="1" id="KW-0732">Signal</keyword>
<dbReference type="AlphaFoldDB" id="A0A7X0NGH8"/>
<dbReference type="EMBL" id="JACHHU010000010">
    <property type="protein sequence ID" value="MBB6543042.1"/>
    <property type="molecule type" value="Genomic_DNA"/>
</dbReference>
<sequence length="272" mass="30038">MFRLSKALIYTTVLLTTSVGSAKIANAAQQPHVKQHSNPTEMLILDVEEGKTKIVAASKFDLNAIYTPFKSPSIAKNVQEDFTIKDNIIFFQPSNEQPFSIYISEKGDPQAPTYKLTIAPSPVPVGQQIKLEPKEPYFAAETRRANKTNSDYPSTVIKMLSDTAKLIASKEKKSIDNFILDDSFDASPYYIGNALLNPSFKLKGMDYEIFVLEVVNRSNESFELVNADFASISPEIGLVESDTFIESAGVGFFPDQVIQPGGMTHVILVRGN</sequence>
<keyword evidence="3" id="KW-1185">Reference proteome</keyword>
<feature type="signal peptide" evidence="1">
    <location>
        <begin position="1"/>
        <end position="22"/>
    </location>
</feature>
<accession>A0A7X0NGH8</accession>
<dbReference type="RefSeq" id="WP_184423853.1">
    <property type="nucleotide sequence ID" value="NZ_BAABLB010000049.1"/>
</dbReference>
<feature type="chain" id="PRO_5031290244" description="Molecular chaperone" evidence="1">
    <location>
        <begin position="23"/>
        <end position="272"/>
    </location>
</feature>
<evidence type="ECO:0000313" key="2">
    <source>
        <dbReference type="EMBL" id="MBB6543042.1"/>
    </source>
</evidence>
<name>A0A7X0NGH8_9GAMM</name>
<organism evidence="2 3">
    <name type="scientific">Thalassotalea piscium</name>
    <dbReference type="NCBI Taxonomy" id="1230533"/>
    <lineage>
        <taxon>Bacteria</taxon>
        <taxon>Pseudomonadati</taxon>
        <taxon>Pseudomonadota</taxon>
        <taxon>Gammaproteobacteria</taxon>
        <taxon>Alteromonadales</taxon>
        <taxon>Colwelliaceae</taxon>
        <taxon>Thalassotalea</taxon>
    </lineage>
</organism>
<dbReference type="Proteomes" id="UP000537141">
    <property type="component" value="Unassembled WGS sequence"/>
</dbReference>
<gene>
    <name evidence="2" type="ORF">HNQ55_001549</name>
</gene>
<proteinExistence type="predicted"/>
<reference evidence="2 3" key="1">
    <citation type="submission" date="2020-08" db="EMBL/GenBank/DDBJ databases">
        <title>Genomic Encyclopedia of Type Strains, Phase IV (KMG-IV): sequencing the most valuable type-strain genomes for metagenomic binning, comparative biology and taxonomic classification.</title>
        <authorList>
            <person name="Goeker M."/>
        </authorList>
    </citation>
    <scope>NUCLEOTIDE SEQUENCE [LARGE SCALE GENOMIC DNA]</scope>
    <source>
        <strain evidence="2 3">DSM 26287</strain>
    </source>
</reference>
<protein>
    <recommendedName>
        <fullName evidence="4">Molecular chaperone</fullName>
    </recommendedName>
</protein>
<evidence type="ECO:0000256" key="1">
    <source>
        <dbReference type="SAM" id="SignalP"/>
    </source>
</evidence>
<evidence type="ECO:0008006" key="4">
    <source>
        <dbReference type="Google" id="ProtNLM"/>
    </source>
</evidence>
<comment type="caution">
    <text evidence="2">The sequence shown here is derived from an EMBL/GenBank/DDBJ whole genome shotgun (WGS) entry which is preliminary data.</text>
</comment>